<comment type="caution">
    <text evidence="1">The sequence shown here is derived from an EMBL/GenBank/DDBJ whole genome shotgun (WGS) entry which is preliminary data.</text>
</comment>
<accession>A0ABP7INI8</accession>
<protein>
    <submittedName>
        <fullName evidence="1">Uncharacterized protein</fullName>
    </submittedName>
</protein>
<dbReference type="EMBL" id="BAAAZR010000018">
    <property type="protein sequence ID" value="GAA3823020.1"/>
    <property type="molecule type" value="Genomic_DNA"/>
</dbReference>
<gene>
    <name evidence="1" type="ORF">GCM10022226_49390</name>
</gene>
<proteinExistence type="predicted"/>
<sequence length="71" mass="7685">MDLDEATDRLYGMAPGEFTGARDTVAKQAKASGDIRLSQPFSGLAAAVLTRTSWPRRPDRGSQGWPGFWTG</sequence>
<evidence type="ECO:0000313" key="1">
    <source>
        <dbReference type="EMBL" id="GAA3823020.1"/>
    </source>
</evidence>
<name>A0ABP7INI8_9ACTN</name>
<keyword evidence="2" id="KW-1185">Reference proteome</keyword>
<reference evidence="2" key="1">
    <citation type="journal article" date="2019" name="Int. J. Syst. Evol. Microbiol.">
        <title>The Global Catalogue of Microorganisms (GCM) 10K type strain sequencing project: providing services to taxonomists for standard genome sequencing and annotation.</title>
        <authorList>
            <consortium name="The Broad Institute Genomics Platform"/>
            <consortium name="The Broad Institute Genome Sequencing Center for Infectious Disease"/>
            <person name="Wu L."/>
            <person name="Ma J."/>
        </authorList>
    </citation>
    <scope>NUCLEOTIDE SEQUENCE [LARGE SCALE GENOMIC DNA]</scope>
    <source>
        <strain evidence="2">JCM 16908</strain>
    </source>
</reference>
<dbReference type="Proteomes" id="UP001500888">
    <property type="component" value="Unassembled WGS sequence"/>
</dbReference>
<organism evidence="1 2">
    <name type="scientific">Sphaerisporangium flaviroseum</name>
    <dbReference type="NCBI Taxonomy" id="509199"/>
    <lineage>
        <taxon>Bacteria</taxon>
        <taxon>Bacillati</taxon>
        <taxon>Actinomycetota</taxon>
        <taxon>Actinomycetes</taxon>
        <taxon>Streptosporangiales</taxon>
        <taxon>Streptosporangiaceae</taxon>
        <taxon>Sphaerisporangium</taxon>
    </lineage>
</organism>
<evidence type="ECO:0000313" key="2">
    <source>
        <dbReference type="Proteomes" id="UP001500888"/>
    </source>
</evidence>